<dbReference type="GO" id="GO:0003887">
    <property type="term" value="F:DNA-directed DNA polymerase activity"/>
    <property type="evidence" value="ECO:0007669"/>
    <property type="project" value="InterPro"/>
</dbReference>
<dbReference type="PANTHER" id="PTHR11669">
    <property type="entry name" value="REPLICATION FACTOR C / DNA POLYMERASE III GAMMA-TAU SUBUNIT"/>
    <property type="match status" value="1"/>
</dbReference>
<dbReference type="PANTHER" id="PTHR11669:SF8">
    <property type="entry name" value="DNA POLYMERASE III SUBUNIT DELTA"/>
    <property type="match status" value="1"/>
</dbReference>
<dbReference type="InterPro" id="IPR004622">
    <property type="entry name" value="DNA_pol_HolB"/>
</dbReference>
<gene>
    <name evidence="3" type="ORF">DIW82_08115</name>
</gene>
<dbReference type="GO" id="GO:0008408">
    <property type="term" value="F:3'-5' exonuclease activity"/>
    <property type="evidence" value="ECO:0007669"/>
    <property type="project" value="InterPro"/>
</dbReference>
<dbReference type="EMBL" id="DQID01000210">
    <property type="protein sequence ID" value="HCT14738.1"/>
    <property type="molecule type" value="Genomic_DNA"/>
</dbReference>
<dbReference type="Gene3D" id="3.40.50.300">
    <property type="entry name" value="P-loop containing nucleotide triphosphate hydrolases"/>
    <property type="match status" value="1"/>
</dbReference>
<evidence type="ECO:0000256" key="1">
    <source>
        <dbReference type="SAM" id="MobiDB-lite"/>
    </source>
</evidence>
<dbReference type="STRING" id="863239.GCA_000213935_01263"/>
<dbReference type="Proteomes" id="UP000261739">
    <property type="component" value="Unassembled WGS sequence"/>
</dbReference>
<organism evidence="3 4">
    <name type="scientific">Corynebacterium nuruki</name>
    <dbReference type="NCBI Taxonomy" id="1032851"/>
    <lineage>
        <taxon>Bacteria</taxon>
        <taxon>Bacillati</taxon>
        <taxon>Actinomycetota</taxon>
        <taxon>Actinomycetes</taxon>
        <taxon>Mycobacteriales</taxon>
        <taxon>Corynebacteriaceae</taxon>
        <taxon>Corynebacterium</taxon>
    </lineage>
</organism>
<dbReference type="SUPFAM" id="SSF52540">
    <property type="entry name" value="P-loop containing nucleoside triphosphate hydrolases"/>
    <property type="match status" value="1"/>
</dbReference>
<proteinExistence type="predicted"/>
<evidence type="ECO:0000313" key="3">
    <source>
        <dbReference type="EMBL" id="HCT14738.1"/>
    </source>
</evidence>
<sequence length="464" mass="48106">MTSSAAAPVDSPADSSVAAAGVSPVFDAAGLSPHVSGPLVAAVQSARRRVAGGRTAGDAGRGGEDAAMTHSWLFTGPPGSGRSVAAKAFATALVCENPNVPGCGECAQCRSAAAHTHPDISWVRTDGVSIPVDEIRTIIRSSADMPTVAPWRIVVIEDADRLGDSGANALLKSVEEPPDHTVFILCAPSTDPEDIAVTIRSRCRHLYIPTPSRPEVEAVLRQDAALGLTAEQAHWAAEVSGGHIGRARRLAVDEVARTKRATALKLPGLIYQSSAAYRFTAELVKTATEEAASSVAEREERERADLESSLGIGAKGRGAAKAQIGAAGRIKELEKEQKNRRTRLLRDSLDLALIDIAGLYRDAMMLAVGASGGASDGAGSAESAGQAGSAGSSGQSESPVPVGGFVHPDMRKIAAELARRNSPAALVRCIDAVSTCRETLGYNVKPEVALNAMVGRLMECCGQV</sequence>
<feature type="region of interest" description="Disordered" evidence="1">
    <location>
        <begin position="377"/>
        <end position="403"/>
    </location>
</feature>
<comment type="caution">
    <text evidence="3">The sequence shown here is derived from an EMBL/GenBank/DDBJ whole genome shotgun (WGS) entry which is preliminary data.</text>
</comment>
<protein>
    <submittedName>
        <fullName evidence="3">DNA polymerase III subunit delta</fullName>
    </submittedName>
</protein>
<name>A0A3D4SZP0_9CORY</name>
<dbReference type="NCBIfam" id="TIGR00678">
    <property type="entry name" value="holB"/>
    <property type="match status" value="1"/>
</dbReference>
<dbReference type="InterPro" id="IPR003593">
    <property type="entry name" value="AAA+_ATPase"/>
</dbReference>
<dbReference type="NCBIfam" id="NF005926">
    <property type="entry name" value="PRK07940.1"/>
    <property type="match status" value="1"/>
</dbReference>
<evidence type="ECO:0000313" key="4">
    <source>
        <dbReference type="Proteomes" id="UP000261739"/>
    </source>
</evidence>
<dbReference type="InterPro" id="IPR050238">
    <property type="entry name" value="DNA_Rep/Repair_Clamp_Loader"/>
</dbReference>
<dbReference type="Pfam" id="PF13177">
    <property type="entry name" value="DNA_pol3_delta2"/>
    <property type="match status" value="1"/>
</dbReference>
<dbReference type="RefSeq" id="WP_273051978.1">
    <property type="nucleotide sequence ID" value="NZ_DAITTW010000025.1"/>
</dbReference>
<dbReference type="SMART" id="SM00382">
    <property type="entry name" value="AAA"/>
    <property type="match status" value="1"/>
</dbReference>
<dbReference type="AlphaFoldDB" id="A0A3D4SZP0"/>
<evidence type="ECO:0000259" key="2">
    <source>
        <dbReference type="SMART" id="SM00382"/>
    </source>
</evidence>
<dbReference type="InterPro" id="IPR027417">
    <property type="entry name" value="P-loop_NTPase"/>
</dbReference>
<feature type="compositionally biased region" description="Low complexity" evidence="1">
    <location>
        <begin position="377"/>
        <end position="398"/>
    </location>
</feature>
<accession>A0A3D4SZP0</accession>
<dbReference type="GO" id="GO:0006261">
    <property type="term" value="P:DNA-templated DNA replication"/>
    <property type="evidence" value="ECO:0007669"/>
    <property type="project" value="TreeGrafter"/>
</dbReference>
<reference evidence="3 4" key="1">
    <citation type="journal article" date="2018" name="Nat. Biotechnol.">
        <title>A standardized bacterial taxonomy based on genome phylogeny substantially revises the tree of life.</title>
        <authorList>
            <person name="Parks D.H."/>
            <person name="Chuvochina M."/>
            <person name="Waite D.W."/>
            <person name="Rinke C."/>
            <person name="Skarshewski A."/>
            <person name="Chaumeil P.A."/>
            <person name="Hugenholtz P."/>
        </authorList>
    </citation>
    <scope>NUCLEOTIDE SEQUENCE [LARGE SCALE GENOMIC DNA]</scope>
    <source>
        <strain evidence="3">UBA11247</strain>
    </source>
</reference>
<feature type="domain" description="AAA+ ATPase" evidence="2">
    <location>
        <begin position="68"/>
        <end position="212"/>
    </location>
</feature>